<protein>
    <submittedName>
        <fullName evidence="1">Uncharacterized protein</fullName>
    </submittedName>
</protein>
<dbReference type="EMBL" id="JMPR01000027">
    <property type="protein sequence ID" value="KFD19994.1"/>
    <property type="molecule type" value="Genomic_DNA"/>
</dbReference>
<reference evidence="1 2" key="1">
    <citation type="submission" date="2014-05" db="EMBL/GenBank/DDBJ databases">
        <title>ATOL: Assembling a taxonomically balanced genome-scale reconstruction of the evolutionary history of the Enterobacteriaceae.</title>
        <authorList>
            <person name="Plunkett G.III."/>
            <person name="Neeno-Eckwall E.C."/>
            <person name="Glasner J.D."/>
            <person name="Perna N.T."/>
        </authorList>
    </citation>
    <scope>NUCLEOTIDE SEQUENCE [LARGE SCALE GENOMIC DNA]</scope>
    <source>
        <strain evidence="1 2">ATCC 33301</strain>
    </source>
</reference>
<evidence type="ECO:0000313" key="1">
    <source>
        <dbReference type="EMBL" id="KFD19994.1"/>
    </source>
</evidence>
<dbReference type="AlphaFoldDB" id="A0A085JHP8"/>
<accession>A0A085JHP8</accession>
<keyword evidence="2" id="KW-1185">Reference proteome</keyword>
<name>A0A085JHP8_9GAMM</name>
<gene>
    <name evidence="1" type="ORF">GTPT_1441</name>
</gene>
<comment type="caution">
    <text evidence="1">The sequence shown here is derived from an EMBL/GenBank/DDBJ whole genome shotgun (WGS) entry which is preliminary data.</text>
</comment>
<dbReference type="Proteomes" id="UP000028602">
    <property type="component" value="Unassembled WGS sequence"/>
</dbReference>
<sequence>MKLFFRQGSEGQVNSPCYPPYKQRGSGKMYKSAIVVSGMIWSAFAMAGSTLQCDNSYLYIKAGTYQSAVFKDGSWKLEEPIKVTNLPCSAVSSAKYAAQIMWMINWFPATCQQQNGWAQFTPPSGSGFNMCSTGQLEITLDSGIRVDGQVTAGFLTGAQSNWSNLVTTQTDSARVEVSALNEEVKLMPGGTKGSLFRVYTLSSYLPATLTYSASTPSGRGVTGGFTTQSAIPIGPSVAQTNTVTYQFSAAKDAAIGKSLVTTTWTLTCE</sequence>
<organism evidence="1 2">
    <name type="scientific">Tatumella ptyseos ATCC 33301</name>
    <dbReference type="NCBI Taxonomy" id="1005995"/>
    <lineage>
        <taxon>Bacteria</taxon>
        <taxon>Pseudomonadati</taxon>
        <taxon>Pseudomonadota</taxon>
        <taxon>Gammaproteobacteria</taxon>
        <taxon>Enterobacterales</taxon>
        <taxon>Erwiniaceae</taxon>
        <taxon>Tatumella</taxon>
    </lineage>
</organism>
<proteinExistence type="predicted"/>
<evidence type="ECO:0000313" key="2">
    <source>
        <dbReference type="Proteomes" id="UP000028602"/>
    </source>
</evidence>